<dbReference type="EMBL" id="CAJZBQ010000020">
    <property type="protein sequence ID" value="CAG9318182.1"/>
    <property type="molecule type" value="Genomic_DNA"/>
</dbReference>
<accession>A0AAU9J3Q9</accession>
<sequence>MEKVQVDCYLNNLNRLIFLIFLYKNELLYSQYIFFKILKILKKYINIIFPQRKIIPALNWNKIFRSNLKWRE</sequence>
<comment type="caution">
    <text evidence="2">The sequence shown here is derived from an EMBL/GenBank/DDBJ whole genome shotgun (WGS) entry which is preliminary data.</text>
</comment>
<keyword evidence="1" id="KW-0812">Transmembrane</keyword>
<name>A0AAU9J3Q9_9CILI</name>
<evidence type="ECO:0000256" key="1">
    <source>
        <dbReference type="SAM" id="Phobius"/>
    </source>
</evidence>
<evidence type="ECO:0000313" key="3">
    <source>
        <dbReference type="Proteomes" id="UP001162131"/>
    </source>
</evidence>
<evidence type="ECO:0000313" key="2">
    <source>
        <dbReference type="EMBL" id="CAG9318182.1"/>
    </source>
</evidence>
<gene>
    <name evidence="2" type="ORF">BSTOLATCC_MIC21063</name>
</gene>
<keyword evidence="3" id="KW-1185">Reference proteome</keyword>
<keyword evidence="1" id="KW-1133">Transmembrane helix</keyword>
<protein>
    <submittedName>
        <fullName evidence="2">Uncharacterized protein</fullName>
    </submittedName>
</protein>
<reference evidence="2" key="1">
    <citation type="submission" date="2021-09" db="EMBL/GenBank/DDBJ databases">
        <authorList>
            <consortium name="AG Swart"/>
            <person name="Singh M."/>
            <person name="Singh A."/>
            <person name="Seah K."/>
            <person name="Emmerich C."/>
        </authorList>
    </citation>
    <scope>NUCLEOTIDE SEQUENCE</scope>
    <source>
        <strain evidence="2">ATCC30299</strain>
    </source>
</reference>
<organism evidence="2 3">
    <name type="scientific">Blepharisma stoltei</name>
    <dbReference type="NCBI Taxonomy" id="1481888"/>
    <lineage>
        <taxon>Eukaryota</taxon>
        <taxon>Sar</taxon>
        <taxon>Alveolata</taxon>
        <taxon>Ciliophora</taxon>
        <taxon>Postciliodesmatophora</taxon>
        <taxon>Heterotrichea</taxon>
        <taxon>Heterotrichida</taxon>
        <taxon>Blepharismidae</taxon>
        <taxon>Blepharisma</taxon>
    </lineage>
</organism>
<dbReference type="Proteomes" id="UP001162131">
    <property type="component" value="Unassembled WGS sequence"/>
</dbReference>
<keyword evidence="1" id="KW-0472">Membrane</keyword>
<feature type="transmembrane region" description="Helical" evidence="1">
    <location>
        <begin position="16"/>
        <end position="35"/>
    </location>
</feature>
<dbReference type="AlphaFoldDB" id="A0AAU9J3Q9"/>
<proteinExistence type="predicted"/>